<dbReference type="RefSeq" id="WP_277500422.1">
    <property type="nucleotide sequence ID" value="NZ_JAUHJR010000002.1"/>
</dbReference>
<sequence length="264" mass="28391">MIDFHCHLDLYPDPHKVADRVQHEGIGIVSVTTTPSAWPGTKALENGRPCVRTALGLHPELATARRAELDLFETYLADTAFVGEVGLDGAAAQSTRHDQLDVLEHVLTTCSQAGGKILSIHSRRAASPVLEALQRHPDSGVPILHWFSGSMSDLDQAIDLGCWFSVGPAMLAGAKGRALVSKMPRARMVLESDAPFARVKTDPIHPWDLESAAVTLAGIWDIPAQAARTQLEQNERELSSSVADVGSTDRRDLGAHPPSCTDSS</sequence>
<dbReference type="PANTHER" id="PTHR46317:SF1">
    <property type="entry name" value="HYDROLASE, TATD FAMILY"/>
    <property type="match status" value="1"/>
</dbReference>
<dbReference type="InterPro" id="IPR001130">
    <property type="entry name" value="TatD-like"/>
</dbReference>
<evidence type="ECO:0000256" key="1">
    <source>
        <dbReference type="ARBA" id="ARBA00009275"/>
    </source>
</evidence>
<keyword evidence="2" id="KW-0479">Metal-binding</keyword>
<proteinExistence type="inferred from homology"/>
<dbReference type="InterPro" id="IPR032466">
    <property type="entry name" value="Metal_Hydrolase"/>
</dbReference>
<comment type="similarity">
    <text evidence="1">Belongs to the metallo-dependent hydrolases superfamily. TatD-type hydrolase family.</text>
</comment>
<dbReference type="NCBIfam" id="NF041926">
    <property type="entry name" value="QatD"/>
    <property type="match status" value="1"/>
</dbReference>
<evidence type="ECO:0000313" key="6">
    <source>
        <dbReference type="Proteomes" id="UP001168537"/>
    </source>
</evidence>
<dbReference type="PANTHER" id="PTHR46317">
    <property type="entry name" value="HYDROLASE OF PHP SUPERFAMILY-RELATED PROTEIN"/>
    <property type="match status" value="1"/>
</dbReference>
<dbReference type="SUPFAM" id="SSF51556">
    <property type="entry name" value="Metallo-dependent hydrolases"/>
    <property type="match status" value="1"/>
</dbReference>
<keyword evidence="3 5" id="KW-0378">Hydrolase</keyword>
<comment type="caution">
    <text evidence="5">The sequence shown here is derived from an EMBL/GenBank/DDBJ whole genome shotgun (WGS) entry which is preliminary data.</text>
</comment>
<accession>A0ABT8ESY7</accession>
<dbReference type="PIRSF" id="PIRSF005902">
    <property type="entry name" value="DNase_TatD"/>
    <property type="match status" value="1"/>
</dbReference>
<dbReference type="Proteomes" id="UP001168537">
    <property type="component" value="Unassembled WGS sequence"/>
</dbReference>
<reference evidence="5" key="1">
    <citation type="submission" date="2023-06" db="EMBL/GenBank/DDBJ databases">
        <title>Draft genome sequence of Nocardioides sp. SOB72.</title>
        <authorList>
            <person name="Zhang G."/>
        </authorList>
    </citation>
    <scope>NUCLEOTIDE SEQUENCE</scope>
    <source>
        <strain evidence="5">SOB72</strain>
    </source>
</reference>
<dbReference type="Pfam" id="PF01026">
    <property type="entry name" value="TatD_DNase"/>
    <property type="match status" value="1"/>
</dbReference>
<evidence type="ECO:0000256" key="3">
    <source>
        <dbReference type="ARBA" id="ARBA00022801"/>
    </source>
</evidence>
<evidence type="ECO:0000256" key="4">
    <source>
        <dbReference type="SAM" id="MobiDB-lite"/>
    </source>
</evidence>
<feature type="region of interest" description="Disordered" evidence="4">
    <location>
        <begin position="232"/>
        <end position="264"/>
    </location>
</feature>
<evidence type="ECO:0000313" key="5">
    <source>
        <dbReference type="EMBL" id="MDN4161224.1"/>
    </source>
</evidence>
<keyword evidence="6" id="KW-1185">Reference proteome</keyword>
<dbReference type="InterPro" id="IPR049677">
    <property type="entry name" value="QatD"/>
</dbReference>
<organism evidence="5 6">
    <name type="scientific">Nocardioides abyssi</name>
    <dbReference type="NCBI Taxonomy" id="3058370"/>
    <lineage>
        <taxon>Bacteria</taxon>
        <taxon>Bacillati</taxon>
        <taxon>Actinomycetota</taxon>
        <taxon>Actinomycetes</taxon>
        <taxon>Propionibacteriales</taxon>
        <taxon>Nocardioidaceae</taxon>
        <taxon>Nocardioides</taxon>
    </lineage>
</organism>
<dbReference type="EMBL" id="JAUHJR010000002">
    <property type="protein sequence ID" value="MDN4161224.1"/>
    <property type="molecule type" value="Genomic_DNA"/>
</dbReference>
<dbReference type="GO" id="GO:0016787">
    <property type="term" value="F:hydrolase activity"/>
    <property type="evidence" value="ECO:0007669"/>
    <property type="project" value="UniProtKB-KW"/>
</dbReference>
<evidence type="ECO:0000256" key="2">
    <source>
        <dbReference type="ARBA" id="ARBA00022723"/>
    </source>
</evidence>
<name>A0ABT8ESY7_9ACTN</name>
<gene>
    <name evidence="5" type="ORF">QWY29_07640</name>
</gene>
<dbReference type="Gene3D" id="3.20.20.140">
    <property type="entry name" value="Metal-dependent hydrolases"/>
    <property type="match status" value="1"/>
</dbReference>
<protein>
    <submittedName>
        <fullName evidence="5">TatD family hydrolase</fullName>
    </submittedName>
</protein>